<keyword evidence="3" id="KW-1185">Reference proteome</keyword>
<evidence type="ECO:0000313" key="2">
    <source>
        <dbReference type="EMBL" id="SHF80665.1"/>
    </source>
</evidence>
<sequence length="164" mass="19152">MIDTNKKTELLHLIDQSFLFSSNQLLPSPKEKTEMERLEWLNNDAPYAILAQNNLEIPNFIYVNKFAISCFKYTEAEMLSLHSYLSAAPDAQEERNKILKQVQENNIAFDYSGIRLTKFKKPFTINDGIIWKIFKNGNHGEVIGQAALFWLKDEPKPDWWKILK</sequence>
<dbReference type="InterPro" id="IPR013978">
    <property type="entry name" value="MEKHLA"/>
</dbReference>
<evidence type="ECO:0000313" key="3">
    <source>
        <dbReference type="Proteomes" id="UP000184518"/>
    </source>
</evidence>
<dbReference type="Proteomes" id="UP000184518">
    <property type="component" value="Unassembled WGS sequence"/>
</dbReference>
<proteinExistence type="predicted"/>
<dbReference type="RefSeq" id="WP_072958639.1">
    <property type="nucleotide sequence ID" value="NZ_FQUT01000007.1"/>
</dbReference>
<dbReference type="OrthoDB" id="9794448at2"/>
<dbReference type="AlphaFoldDB" id="A0A1M5EN79"/>
<gene>
    <name evidence="2" type="ORF">SAMN05443633_1071</name>
</gene>
<reference evidence="3" key="1">
    <citation type="submission" date="2016-11" db="EMBL/GenBank/DDBJ databases">
        <authorList>
            <person name="Varghese N."/>
            <person name="Submissions S."/>
        </authorList>
    </citation>
    <scope>NUCLEOTIDE SEQUENCE [LARGE SCALE GENOMIC DNA]</scope>
    <source>
        <strain evidence="3">DSM 27619</strain>
    </source>
</reference>
<name>A0A1M5EN79_9FLAO</name>
<organism evidence="2 3">
    <name type="scientific">Chryseobacterium arachidis</name>
    <dbReference type="NCBI Taxonomy" id="1416778"/>
    <lineage>
        <taxon>Bacteria</taxon>
        <taxon>Pseudomonadati</taxon>
        <taxon>Bacteroidota</taxon>
        <taxon>Flavobacteriia</taxon>
        <taxon>Flavobacteriales</taxon>
        <taxon>Weeksellaceae</taxon>
        <taxon>Chryseobacterium group</taxon>
        <taxon>Chryseobacterium</taxon>
    </lineage>
</organism>
<dbReference type="EMBL" id="FQUT01000007">
    <property type="protein sequence ID" value="SHF80665.1"/>
    <property type="molecule type" value="Genomic_DNA"/>
</dbReference>
<evidence type="ECO:0000259" key="1">
    <source>
        <dbReference type="Pfam" id="PF08670"/>
    </source>
</evidence>
<feature type="domain" description="MEKHLA" evidence="1">
    <location>
        <begin position="10"/>
        <end position="149"/>
    </location>
</feature>
<accession>A0A1M5EN79</accession>
<dbReference type="Pfam" id="PF08670">
    <property type="entry name" value="MEKHLA"/>
    <property type="match status" value="1"/>
</dbReference>
<protein>
    <submittedName>
        <fullName evidence="2">MEKHLA domain-containing protein</fullName>
    </submittedName>
</protein>